<dbReference type="OrthoDB" id="423559at2759"/>
<dbReference type="PANTHER" id="PTHR45865">
    <property type="entry name" value="E3 UBIQUITIN-PROTEIN LIGASE SHPRH FAMILY MEMBER"/>
    <property type="match status" value="1"/>
</dbReference>
<dbReference type="GO" id="GO:0061630">
    <property type="term" value="F:ubiquitin protein ligase activity"/>
    <property type="evidence" value="ECO:0007669"/>
    <property type="project" value="TreeGrafter"/>
</dbReference>
<keyword evidence="3" id="KW-1185">Reference proteome</keyword>
<dbReference type="GO" id="GO:0005524">
    <property type="term" value="F:ATP binding"/>
    <property type="evidence" value="ECO:0007669"/>
    <property type="project" value="InterPro"/>
</dbReference>
<proteinExistence type="predicted"/>
<dbReference type="GO" id="GO:0000209">
    <property type="term" value="P:protein polyubiquitination"/>
    <property type="evidence" value="ECO:0007669"/>
    <property type="project" value="TreeGrafter"/>
</dbReference>
<evidence type="ECO:0000313" key="3">
    <source>
        <dbReference type="Proteomes" id="UP000230423"/>
    </source>
</evidence>
<dbReference type="Gene3D" id="3.40.50.10810">
    <property type="entry name" value="Tandem AAA-ATPase domain"/>
    <property type="match status" value="1"/>
</dbReference>
<feature type="non-terminal residue" evidence="2">
    <location>
        <position position="1"/>
    </location>
</feature>
<dbReference type="PANTHER" id="PTHR45865:SF1">
    <property type="entry name" value="E3 UBIQUITIN-PROTEIN LIGASE SHPRH"/>
    <property type="match status" value="1"/>
</dbReference>
<evidence type="ECO:0000259" key="1">
    <source>
        <dbReference type="Pfam" id="PF00176"/>
    </source>
</evidence>
<dbReference type="Pfam" id="PF00176">
    <property type="entry name" value="SNF2-rel_dom"/>
    <property type="match status" value="1"/>
</dbReference>
<dbReference type="InterPro" id="IPR038718">
    <property type="entry name" value="SNF2-like_sf"/>
</dbReference>
<reference evidence="2 3" key="1">
    <citation type="submission" date="2015-09" db="EMBL/GenBank/DDBJ databases">
        <title>Draft genome of the parasitic nematode Teladorsagia circumcincta isolate WARC Sus (inbred).</title>
        <authorList>
            <person name="Mitreva M."/>
        </authorList>
    </citation>
    <scope>NUCLEOTIDE SEQUENCE [LARGE SCALE GENOMIC DNA]</scope>
    <source>
        <strain evidence="2 3">S</strain>
    </source>
</reference>
<organism evidence="2 3">
    <name type="scientific">Teladorsagia circumcincta</name>
    <name type="common">Brown stomach worm</name>
    <name type="synonym">Ostertagia circumcincta</name>
    <dbReference type="NCBI Taxonomy" id="45464"/>
    <lineage>
        <taxon>Eukaryota</taxon>
        <taxon>Metazoa</taxon>
        <taxon>Ecdysozoa</taxon>
        <taxon>Nematoda</taxon>
        <taxon>Chromadorea</taxon>
        <taxon>Rhabditida</taxon>
        <taxon>Rhabditina</taxon>
        <taxon>Rhabditomorpha</taxon>
        <taxon>Strongyloidea</taxon>
        <taxon>Trichostrongylidae</taxon>
        <taxon>Teladorsagia</taxon>
    </lineage>
</organism>
<dbReference type="AlphaFoldDB" id="A0A2G9T861"/>
<dbReference type="GO" id="GO:0006974">
    <property type="term" value="P:DNA damage response"/>
    <property type="evidence" value="ECO:0007669"/>
    <property type="project" value="TreeGrafter"/>
</dbReference>
<feature type="domain" description="SNF2 N-terminal" evidence="1">
    <location>
        <begin position="1"/>
        <end position="23"/>
    </location>
</feature>
<evidence type="ECO:0000313" key="2">
    <source>
        <dbReference type="EMBL" id="PIO54124.1"/>
    </source>
</evidence>
<dbReference type="InterPro" id="IPR052583">
    <property type="entry name" value="ATP-helicase/E3_Ub-Ligase"/>
</dbReference>
<dbReference type="GO" id="GO:0005634">
    <property type="term" value="C:nucleus"/>
    <property type="evidence" value="ECO:0007669"/>
    <property type="project" value="TreeGrafter"/>
</dbReference>
<dbReference type="EMBL" id="KZ401298">
    <property type="protein sequence ID" value="PIO54124.1"/>
    <property type="molecule type" value="Genomic_DNA"/>
</dbReference>
<accession>A0A2G9T861</accession>
<name>A0A2G9T861_TELCI</name>
<dbReference type="Proteomes" id="UP000230423">
    <property type="component" value="Unassembled WGS sequence"/>
</dbReference>
<sequence length="102" mass="11079">GILADEMGLGKTVELLALILSHTPKITPQLNSHTTRVTEGRKRFRCVENYELYACVESIISAVVAAAETEELGPPRKRFRDGKAIVQETSTHGIVCSLVTAA</sequence>
<gene>
    <name evidence="2" type="ORF">TELCIR_24519</name>
</gene>
<dbReference type="InterPro" id="IPR000330">
    <property type="entry name" value="SNF2_N"/>
</dbReference>
<protein>
    <recommendedName>
        <fullName evidence="1">SNF2 N-terminal domain-containing protein</fullName>
    </recommendedName>
</protein>